<reference evidence="1 2" key="1">
    <citation type="journal article" date="2022" name="Front. Cell. Infect. Microbiol.">
        <title>The Genomes of Two Strains of Taenia crassiceps the Animal Model for the Study of Human Cysticercosis.</title>
        <authorList>
            <person name="Bobes R.J."/>
            <person name="Estrada K."/>
            <person name="Rios-Valencia D.G."/>
            <person name="Calderon-Gallegos A."/>
            <person name="de la Torre P."/>
            <person name="Carrero J.C."/>
            <person name="Sanchez-Flores A."/>
            <person name="Laclette J.P."/>
        </authorList>
    </citation>
    <scope>NUCLEOTIDE SEQUENCE [LARGE SCALE GENOMIC DNA]</scope>
    <source>
        <strain evidence="1">WFUcys</strain>
    </source>
</reference>
<accession>A0ABR4QP27</accession>
<dbReference type="Proteomes" id="UP001651158">
    <property type="component" value="Unassembled WGS sequence"/>
</dbReference>
<sequence>MREKDMEMTEQKFKLAFAQSQVNIALAKKKALVETLTKLETDYAAKVKERDQLRDHYDAKHNAYCELVEDLATKFQSQMNK</sequence>
<dbReference type="EMBL" id="JAKROA010000001">
    <property type="protein sequence ID" value="KAL5111435.1"/>
    <property type="molecule type" value="Genomic_DNA"/>
</dbReference>
<keyword evidence="2" id="KW-1185">Reference proteome</keyword>
<evidence type="ECO:0000313" key="1">
    <source>
        <dbReference type="EMBL" id="KAL5111435.1"/>
    </source>
</evidence>
<proteinExistence type="predicted"/>
<comment type="caution">
    <text evidence="1">The sequence shown here is derived from an EMBL/GenBank/DDBJ whole genome shotgun (WGS) entry which is preliminary data.</text>
</comment>
<protein>
    <submittedName>
        <fullName evidence="1">Uncharacterized protein</fullName>
    </submittedName>
</protein>
<organism evidence="1 2">
    <name type="scientific">Taenia crassiceps</name>
    <dbReference type="NCBI Taxonomy" id="6207"/>
    <lineage>
        <taxon>Eukaryota</taxon>
        <taxon>Metazoa</taxon>
        <taxon>Spiralia</taxon>
        <taxon>Lophotrochozoa</taxon>
        <taxon>Platyhelminthes</taxon>
        <taxon>Cestoda</taxon>
        <taxon>Eucestoda</taxon>
        <taxon>Cyclophyllidea</taxon>
        <taxon>Taeniidae</taxon>
        <taxon>Taenia</taxon>
    </lineage>
</organism>
<name>A0ABR4QP27_9CEST</name>
<evidence type="ECO:0000313" key="2">
    <source>
        <dbReference type="Proteomes" id="UP001651158"/>
    </source>
</evidence>
<gene>
    <name evidence="1" type="ORF">TcWFU_001697</name>
</gene>